<comment type="caution">
    <text evidence="3">The sequence shown here is derived from an EMBL/GenBank/DDBJ whole genome shotgun (WGS) entry which is preliminary data.</text>
</comment>
<sequence length="59" mass="6679">MSSLSIGVVGLIVNLNAYFLFFLQVVILFSSMRFFGDKKMPPSNSDSCWKKNEISTQLE</sequence>
<dbReference type="AlphaFoldDB" id="A0A3M7R3F1"/>
<gene>
    <name evidence="3" type="ORF">BpHYR1_050734</name>
</gene>
<name>A0A3M7R3F1_BRAPC</name>
<keyword evidence="2" id="KW-1133">Transmembrane helix</keyword>
<evidence type="ECO:0000313" key="3">
    <source>
        <dbReference type="EMBL" id="RNA17914.1"/>
    </source>
</evidence>
<evidence type="ECO:0000313" key="4">
    <source>
        <dbReference type="Proteomes" id="UP000276133"/>
    </source>
</evidence>
<accession>A0A3M7R3F1</accession>
<proteinExistence type="predicted"/>
<organism evidence="3 4">
    <name type="scientific">Brachionus plicatilis</name>
    <name type="common">Marine rotifer</name>
    <name type="synonym">Brachionus muelleri</name>
    <dbReference type="NCBI Taxonomy" id="10195"/>
    <lineage>
        <taxon>Eukaryota</taxon>
        <taxon>Metazoa</taxon>
        <taxon>Spiralia</taxon>
        <taxon>Gnathifera</taxon>
        <taxon>Rotifera</taxon>
        <taxon>Eurotatoria</taxon>
        <taxon>Monogononta</taxon>
        <taxon>Pseudotrocha</taxon>
        <taxon>Ploima</taxon>
        <taxon>Brachionidae</taxon>
        <taxon>Brachionus</taxon>
    </lineage>
</organism>
<reference evidence="3 4" key="1">
    <citation type="journal article" date="2018" name="Sci. Rep.">
        <title>Genomic signatures of local adaptation to the degree of environmental predictability in rotifers.</title>
        <authorList>
            <person name="Franch-Gras L."/>
            <person name="Hahn C."/>
            <person name="Garcia-Roger E.M."/>
            <person name="Carmona M.J."/>
            <person name="Serra M."/>
            <person name="Gomez A."/>
        </authorList>
    </citation>
    <scope>NUCLEOTIDE SEQUENCE [LARGE SCALE GENOMIC DNA]</scope>
    <source>
        <strain evidence="3">HYR1</strain>
    </source>
</reference>
<keyword evidence="2" id="KW-0472">Membrane</keyword>
<evidence type="ECO:0000256" key="1">
    <source>
        <dbReference type="SAM" id="MobiDB-lite"/>
    </source>
</evidence>
<keyword evidence="4" id="KW-1185">Reference proteome</keyword>
<evidence type="ECO:0000256" key="2">
    <source>
        <dbReference type="SAM" id="Phobius"/>
    </source>
</evidence>
<keyword evidence="2" id="KW-0812">Transmembrane</keyword>
<protein>
    <submittedName>
        <fullName evidence="3">Uncharacterized protein</fullName>
    </submittedName>
</protein>
<feature type="region of interest" description="Disordered" evidence="1">
    <location>
        <begin position="39"/>
        <end position="59"/>
    </location>
</feature>
<dbReference type="Proteomes" id="UP000276133">
    <property type="component" value="Unassembled WGS sequence"/>
</dbReference>
<dbReference type="EMBL" id="REGN01004345">
    <property type="protein sequence ID" value="RNA17914.1"/>
    <property type="molecule type" value="Genomic_DNA"/>
</dbReference>
<feature type="transmembrane region" description="Helical" evidence="2">
    <location>
        <begin position="6"/>
        <end position="30"/>
    </location>
</feature>